<organism evidence="2 3">
    <name type="scientific">Cirrhinus mrigala</name>
    <name type="common">Mrigala</name>
    <dbReference type="NCBI Taxonomy" id="683832"/>
    <lineage>
        <taxon>Eukaryota</taxon>
        <taxon>Metazoa</taxon>
        <taxon>Chordata</taxon>
        <taxon>Craniata</taxon>
        <taxon>Vertebrata</taxon>
        <taxon>Euteleostomi</taxon>
        <taxon>Actinopterygii</taxon>
        <taxon>Neopterygii</taxon>
        <taxon>Teleostei</taxon>
        <taxon>Ostariophysi</taxon>
        <taxon>Cypriniformes</taxon>
        <taxon>Cyprinidae</taxon>
        <taxon>Labeoninae</taxon>
        <taxon>Labeonini</taxon>
        <taxon>Cirrhinus</taxon>
    </lineage>
</organism>
<protein>
    <submittedName>
        <fullName evidence="2">Uncharacterized protein</fullName>
    </submittedName>
</protein>
<dbReference type="InterPro" id="IPR013783">
    <property type="entry name" value="Ig-like_fold"/>
</dbReference>
<evidence type="ECO:0000256" key="1">
    <source>
        <dbReference type="SAM" id="MobiDB-lite"/>
    </source>
</evidence>
<reference evidence="2 3" key="1">
    <citation type="submission" date="2024-05" db="EMBL/GenBank/DDBJ databases">
        <title>Genome sequencing and assembly of Indian major carp, Cirrhinus mrigala (Hamilton, 1822).</title>
        <authorList>
            <person name="Mohindra V."/>
            <person name="Chowdhury L.M."/>
            <person name="Lal K."/>
            <person name="Jena J.K."/>
        </authorList>
    </citation>
    <scope>NUCLEOTIDE SEQUENCE [LARGE SCALE GENOMIC DNA]</scope>
    <source>
        <strain evidence="2">CM1030</strain>
        <tissue evidence="2">Blood</tissue>
    </source>
</reference>
<dbReference type="SUPFAM" id="SSF48726">
    <property type="entry name" value="Immunoglobulin"/>
    <property type="match status" value="1"/>
</dbReference>
<feature type="non-terminal residue" evidence="2">
    <location>
        <position position="85"/>
    </location>
</feature>
<name>A0ABD0QIT4_CIRMR</name>
<feature type="region of interest" description="Disordered" evidence="1">
    <location>
        <begin position="66"/>
        <end position="85"/>
    </location>
</feature>
<evidence type="ECO:0000313" key="2">
    <source>
        <dbReference type="EMBL" id="KAL0186139.1"/>
    </source>
</evidence>
<accession>A0ABD0QIT4</accession>
<feature type="non-terminal residue" evidence="2">
    <location>
        <position position="1"/>
    </location>
</feature>
<gene>
    <name evidence="2" type="ORF">M9458_017809</name>
</gene>
<comment type="caution">
    <text evidence="2">The sequence shown here is derived from an EMBL/GenBank/DDBJ whole genome shotgun (WGS) entry which is preliminary data.</text>
</comment>
<dbReference type="Proteomes" id="UP001529510">
    <property type="component" value="Unassembled WGS sequence"/>
</dbReference>
<dbReference type="EMBL" id="JAMKFB020000008">
    <property type="protein sequence ID" value="KAL0186139.1"/>
    <property type="molecule type" value="Genomic_DNA"/>
</dbReference>
<dbReference type="Gene3D" id="2.60.40.10">
    <property type="entry name" value="Immunoglobulins"/>
    <property type="match status" value="1"/>
</dbReference>
<keyword evidence="3" id="KW-1185">Reference proteome</keyword>
<proteinExistence type="predicted"/>
<dbReference type="AlphaFoldDB" id="A0ABD0QIT4"/>
<sequence length="85" mass="9472">ILKGLSSVEVMEPKEARFKVETSIKLERAPKWTLNGRILCPCPEIRIERQGTSNRLIFTQTDSSMSGTVQFTSGKSKSEAQLTVT</sequence>
<evidence type="ECO:0000313" key="3">
    <source>
        <dbReference type="Proteomes" id="UP001529510"/>
    </source>
</evidence>
<dbReference type="InterPro" id="IPR036179">
    <property type="entry name" value="Ig-like_dom_sf"/>
</dbReference>